<accession>A0A815VF74</accession>
<comment type="subcellular location">
    <subcellularLocation>
        <location evidence="1">Nucleus</location>
    </subcellularLocation>
</comment>
<dbReference type="InterPro" id="IPR003656">
    <property type="entry name" value="Znf_BED"/>
</dbReference>
<dbReference type="GO" id="GO:0003677">
    <property type="term" value="F:DNA binding"/>
    <property type="evidence" value="ECO:0007669"/>
    <property type="project" value="UniProtKB-KW"/>
</dbReference>
<keyword evidence="3 9" id="KW-0863">Zinc-finger</keyword>
<evidence type="ECO:0000313" key="12">
    <source>
        <dbReference type="EMBL" id="CAF1531251.1"/>
    </source>
</evidence>
<keyword evidence="6" id="KW-0238">DNA-binding</keyword>
<keyword evidence="2" id="KW-0479">Metal-binding</keyword>
<evidence type="ECO:0000256" key="4">
    <source>
        <dbReference type="ARBA" id="ARBA00022833"/>
    </source>
</evidence>
<sequence>MTKKQSLNNKRIITRTLDDSDHEDDQLINGTSQMDFQPILGSLEISNMNSSTSNMDDSNDMDIGDEITVEDSSTDQVVISRRLTSKVWLYATKLDATAQAACDLCEFKCSCHSHSTSTIRQHLISKHKKTDLIVKSSSRSSKSKISEALKNELHQLCYSAIVKDSRSFNDLNKTGIKALLNKLCPGYSPPHRNQVSRQLDVLYQHHYNLLKDELKQVHALSVTLDFWSDRRCQSFLCITGHWITDTWKSISKIIDFSCYNSRHTAVEISTTLKDKFIALGIYEKIICITCDGAENMKLACQYLDENIPRIWCCAHRLHLAVINGLGFWIPKEKLKSMSDQSLSASSTTNNRITTTANDSTIGKNNMNIDWDDELSNESWSNNLSSSTNAKNRLPSCLNNDTTNESAADDQTYTMSDDDNDEDDDCNNNSTEDNWTTGYEDYTNSTEQQIWIMNLLIKCRSIAKLTKKSSIISDYLRKQCKPSDKKPTIKNDCKTRWNSSYSLCESLVTSKHLIMKLFMEKTSLTLRKDQINKLSAIELQSDDWDLLNSLYIVLTSSFRATQMMSGRRYPTIGLAYCMISKIKSYCMKDDSDEYIRIIKRLLIRTLNKYFYEDTEQLEYFQRFSFFDPCAHLCFSDKEKRQIENYAKKVFLDDIYPISSQTTNNTSSSVPSSNSTQSKQSTQPARSKSTLYERFLLSCNDDEVSFVGCGKEKSKRIAINDEIKQFALLVDQFNAKVLPSADSAFAFWRINKDRLPILSHLAKIHLVACASSVPSESAFSMSAFFDRKERARLSRENLSYSVFLKDKM</sequence>
<evidence type="ECO:0000256" key="1">
    <source>
        <dbReference type="ARBA" id="ARBA00004123"/>
    </source>
</evidence>
<dbReference type="GO" id="GO:0005634">
    <property type="term" value="C:nucleus"/>
    <property type="evidence" value="ECO:0007669"/>
    <property type="project" value="UniProtKB-SubCell"/>
</dbReference>
<dbReference type="PROSITE" id="PS50808">
    <property type="entry name" value="ZF_BED"/>
    <property type="match status" value="1"/>
</dbReference>
<dbReference type="AlphaFoldDB" id="A0A815VF74"/>
<gene>
    <name evidence="12" type="ORF">EDS130_LOCUS44590</name>
</gene>
<dbReference type="EMBL" id="CAJNOJ010000884">
    <property type="protein sequence ID" value="CAF1531251.1"/>
    <property type="molecule type" value="Genomic_DNA"/>
</dbReference>
<dbReference type="GO" id="GO:0046983">
    <property type="term" value="F:protein dimerization activity"/>
    <property type="evidence" value="ECO:0007669"/>
    <property type="project" value="InterPro"/>
</dbReference>
<dbReference type="Pfam" id="PF05699">
    <property type="entry name" value="Dimer_Tnp_hAT"/>
    <property type="match status" value="1"/>
</dbReference>
<feature type="region of interest" description="Disordered" evidence="10">
    <location>
        <begin position="381"/>
        <end position="438"/>
    </location>
</feature>
<feature type="compositionally biased region" description="Low complexity" evidence="10">
    <location>
        <begin position="660"/>
        <end position="681"/>
    </location>
</feature>
<evidence type="ECO:0000256" key="8">
    <source>
        <dbReference type="ARBA" id="ARBA00023242"/>
    </source>
</evidence>
<evidence type="ECO:0000313" key="13">
    <source>
        <dbReference type="Proteomes" id="UP000663852"/>
    </source>
</evidence>
<evidence type="ECO:0000256" key="3">
    <source>
        <dbReference type="ARBA" id="ARBA00022771"/>
    </source>
</evidence>
<evidence type="ECO:0000256" key="7">
    <source>
        <dbReference type="ARBA" id="ARBA00023163"/>
    </source>
</evidence>
<feature type="domain" description="BED-type" evidence="11">
    <location>
        <begin position="82"/>
        <end position="134"/>
    </location>
</feature>
<organism evidence="12 13">
    <name type="scientific">Adineta ricciae</name>
    <name type="common">Rotifer</name>
    <dbReference type="NCBI Taxonomy" id="249248"/>
    <lineage>
        <taxon>Eukaryota</taxon>
        <taxon>Metazoa</taxon>
        <taxon>Spiralia</taxon>
        <taxon>Gnathifera</taxon>
        <taxon>Rotifera</taxon>
        <taxon>Eurotatoria</taxon>
        <taxon>Bdelloidea</taxon>
        <taxon>Adinetida</taxon>
        <taxon>Adinetidae</taxon>
        <taxon>Adineta</taxon>
    </lineage>
</organism>
<dbReference type="InterPro" id="IPR052035">
    <property type="entry name" value="ZnF_BED_domain_contain"/>
</dbReference>
<keyword evidence="7" id="KW-0804">Transcription</keyword>
<name>A0A815VF74_ADIRI</name>
<evidence type="ECO:0000256" key="2">
    <source>
        <dbReference type="ARBA" id="ARBA00022723"/>
    </source>
</evidence>
<proteinExistence type="predicted"/>
<protein>
    <recommendedName>
        <fullName evidence="11">BED-type domain-containing protein</fullName>
    </recommendedName>
</protein>
<feature type="region of interest" description="Disordered" evidence="10">
    <location>
        <begin position="660"/>
        <end position="685"/>
    </location>
</feature>
<evidence type="ECO:0000259" key="11">
    <source>
        <dbReference type="PROSITE" id="PS50808"/>
    </source>
</evidence>
<reference evidence="12" key="1">
    <citation type="submission" date="2021-02" db="EMBL/GenBank/DDBJ databases">
        <authorList>
            <person name="Nowell W R."/>
        </authorList>
    </citation>
    <scope>NUCLEOTIDE SEQUENCE</scope>
</reference>
<feature type="compositionally biased region" description="Polar residues" evidence="10">
    <location>
        <begin position="396"/>
        <end position="414"/>
    </location>
</feature>
<dbReference type="OrthoDB" id="1607513at2759"/>
<comment type="caution">
    <text evidence="12">The sequence shown here is derived from an EMBL/GenBank/DDBJ whole genome shotgun (WGS) entry which is preliminary data.</text>
</comment>
<dbReference type="PANTHER" id="PTHR46481">
    <property type="entry name" value="ZINC FINGER BED DOMAIN-CONTAINING PROTEIN 4"/>
    <property type="match status" value="1"/>
</dbReference>
<evidence type="ECO:0000256" key="10">
    <source>
        <dbReference type="SAM" id="MobiDB-lite"/>
    </source>
</evidence>
<dbReference type="Proteomes" id="UP000663852">
    <property type="component" value="Unassembled WGS sequence"/>
</dbReference>
<dbReference type="InterPro" id="IPR008906">
    <property type="entry name" value="HATC_C_dom"/>
</dbReference>
<dbReference type="PANTHER" id="PTHR46481:SF10">
    <property type="entry name" value="ZINC FINGER BED DOMAIN-CONTAINING PROTEIN 39"/>
    <property type="match status" value="1"/>
</dbReference>
<dbReference type="GO" id="GO:0008270">
    <property type="term" value="F:zinc ion binding"/>
    <property type="evidence" value="ECO:0007669"/>
    <property type="project" value="UniProtKB-KW"/>
</dbReference>
<dbReference type="InterPro" id="IPR012337">
    <property type="entry name" value="RNaseH-like_sf"/>
</dbReference>
<keyword evidence="4" id="KW-0862">Zinc</keyword>
<keyword evidence="5" id="KW-0805">Transcription regulation</keyword>
<evidence type="ECO:0000256" key="9">
    <source>
        <dbReference type="PROSITE-ProRule" id="PRU00027"/>
    </source>
</evidence>
<evidence type="ECO:0000256" key="6">
    <source>
        <dbReference type="ARBA" id="ARBA00023125"/>
    </source>
</evidence>
<evidence type="ECO:0000256" key="5">
    <source>
        <dbReference type="ARBA" id="ARBA00023015"/>
    </source>
</evidence>
<dbReference type="SUPFAM" id="SSF53098">
    <property type="entry name" value="Ribonuclease H-like"/>
    <property type="match status" value="1"/>
</dbReference>
<keyword evidence="8" id="KW-0539">Nucleus</keyword>
<feature type="compositionally biased region" description="Acidic residues" evidence="10">
    <location>
        <begin position="415"/>
        <end position="425"/>
    </location>
</feature>